<evidence type="ECO:0000256" key="1">
    <source>
        <dbReference type="ARBA" id="ARBA00010688"/>
    </source>
</evidence>
<dbReference type="InterPro" id="IPR029056">
    <property type="entry name" value="Ribokinase-like"/>
</dbReference>
<keyword evidence="6" id="KW-1185">Reference proteome</keyword>
<evidence type="ECO:0000256" key="3">
    <source>
        <dbReference type="ARBA" id="ARBA00022777"/>
    </source>
</evidence>
<sequence length="320" mass="35497">MKGSNIKDNSMRKIIGIGETVLDIIFKDGQPIGAYPGGSTFNALVSLGRSGVDTTFISEVGSDRVGDYIKSFLEENGINSDGVSAFPGSKSPISLAFLNDQNDAEYIFYKDHPHDQLDFSCPDIQPDDIVIFGSYYAVNPVIRQQVLGVLEMARAKGAIIYYDVNFRSSHKNEVIRVRPNLLENLDYADIVRGSREDFLNLFNKEEADKVYNAEISFYCKHFIYTDGANPVEVRSVNGFKKQYKVAPTETVSTVGAGDNFNAGFIFGLLKLGIKRKDLAQGLSETQWDELINLAQSFSANCCKDIYNYVSKDFGASLKQS</sequence>
<evidence type="ECO:0000313" key="6">
    <source>
        <dbReference type="Proteomes" id="UP000016660"/>
    </source>
</evidence>
<dbReference type="Gene3D" id="3.40.1190.20">
    <property type="match status" value="1"/>
</dbReference>
<dbReference type="EMBL" id="AWUY01000128">
    <property type="protein sequence ID" value="ERJ76420.1"/>
    <property type="molecule type" value="Genomic_DNA"/>
</dbReference>
<name>A0ABN0NRR3_9BACT</name>
<feature type="domain" description="Carbohydrate kinase PfkB" evidence="4">
    <location>
        <begin position="13"/>
        <end position="275"/>
    </location>
</feature>
<dbReference type="Pfam" id="PF00294">
    <property type="entry name" value="PfkB"/>
    <property type="match status" value="1"/>
</dbReference>
<dbReference type="InterPro" id="IPR011611">
    <property type="entry name" value="PfkB_dom"/>
</dbReference>
<proteinExistence type="inferred from homology"/>
<evidence type="ECO:0000256" key="2">
    <source>
        <dbReference type="ARBA" id="ARBA00022679"/>
    </source>
</evidence>
<dbReference type="PROSITE" id="PS00584">
    <property type="entry name" value="PFKB_KINASES_2"/>
    <property type="match status" value="1"/>
</dbReference>
<comment type="caution">
    <text evidence="5">The sequence shown here is derived from an EMBL/GenBank/DDBJ whole genome shotgun (WGS) entry which is preliminary data.</text>
</comment>
<evidence type="ECO:0000259" key="4">
    <source>
        <dbReference type="Pfam" id="PF00294"/>
    </source>
</evidence>
<dbReference type="InterPro" id="IPR050306">
    <property type="entry name" value="PfkB_Carbo_kinase"/>
</dbReference>
<dbReference type="Proteomes" id="UP000016660">
    <property type="component" value="Unassembled WGS sequence"/>
</dbReference>
<dbReference type="PANTHER" id="PTHR43085">
    <property type="entry name" value="HEXOKINASE FAMILY MEMBER"/>
    <property type="match status" value="1"/>
</dbReference>
<gene>
    <name evidence="5" type="ORF">HMPREF0653_01486</name>
</gene>
<dbReference type="InterPro" id="IPR002173">
    <property type="entry name" value="Carboh/pur_kinase_PfkB_CS"/>
</dbReference>
<keyword evidence="3 5" id="KW-0418">Kinase</keyword>
<accession>A0ABN0NRR3</accession>
<organism evidence="5 6">
    <name type="scientific">Prevotella disiens JCM 6334 = ATCC 29426</name>
    <dbReference type="NCBI Taxonomy" id="1235811"/>
    <lineage>
        <taxon>Bacteria</taxon>
        <taxon>Pseudomonadati</taxon>
        <taxon>Bacteroidota</taxon>
        <taxon>Bacteroidia</taxon>
        <taxon>Bacteroidales</taxon>
        <taxon>Prevotellaceae</taxon>
        <taxon>Prevotella</taxon>
    </lineage>
</organism>
<protein>
    <submittedName>
        <fullName evidence="5">Kinase, PfkB family</fullName>
    </submittedName>
</protein>
<dbReference type="PANTHER" id="PTHR43085:SF57">
    <property type="entry name" value="CARBOHYDRATE KINASE PFKB DOMAIN-CONTAINING PROTEIN"/>
    <property type="match status" value="1"/>
</dbReference>
<dbReference type="GO" id="GO:0016301">
    <property type="term" value="F:kinase activity"/>
    <property type="evidence" value="ECO:0007669"/>
    <property type="project" value="UniProtKB-KW"/>
</dbReference>
<dbReference type="CDD" id="cd01167">
    <property type="entry name" value="bac_FRK"/>
    <property type="match status" value="1"/>
</dbReference>
<reference evidence="5 6" key="1">
    <citation type="submission" date="2013-06" db="EMBL/GenBank/DDBJ databases">
        <authorList>
            <person name="Weinstock G."/>
            <person name="Sodergren E."/>
            <person name="Lobos E.A."/>
            <person name="Fulton L."/>
            <person name="Fulton R."/>
            <person name="Courtney L."/>
            <person name="Fronick C."/>
            <person name="O'Laughlin M."/>
            <person name="Godfrey J."/>
            <person name="Wilson R.M."/>
            <person name="Miner T."/>
            <person name="Farmer C."/>
            <person name="Delehaunty K."/>
            <person name="Cordes M."/>
            <person name="Minx P."/>
            <person name="Tomlinson C."/>
            <person name="Chen J."/>
            <person name="Wollam A."/>
            <person name="Pepin K.H."/>
            <person name="Bhonagiri V."/>
            <person name="Zhang X."/>
            <person name="Warren W."/>
            <person name="Mitreva M."/>
            <person name="Mardis E.R."/>
            <person name="Wilson R.K."/>
        </authorList>
    </citation>
    <scope>NUCLEOTIDE SEQUENCE [LARGE SCALE GENOMIC DNA]</scope>
    <source>
        <strain evidence="5 6">ATCC 29426</strain>
    </source>
</reference>
<comment type="similarity">
    <text evidence="1">Belongs to the carbohydrate kinase PfkB family.</text>
</comment>
<dbReference type="SUPFAM" id="SSF53613">
    <property type="entry name" value="Ribokinase-like"/>
    <property type="match status" value="1"/>
</dbReference>
<evidence type="ECO:0000313" key="5">
    <source>
        <dbReference type="EMBL" id="ERJ76420.1"/>
    </source>
</evidence>
<keyword evidence="2" id="KW-0808">Transferase</keyword>